<dbReference type="Pfam" id="PF07537">
    <property type="entry name" value="CamS"/>
    <property type="match status" value="1"/>
</dbReference>
<dbReference type="EMBL" id="CP034726">
    <property type="protein sequence ID" value="QBP17858.1"/>
    <property type="molecule type" value="Genomic_DNA"/>
</dbReference>
<dbReference type="InterPro" id="IPR011426">
    <property type="entry name" value="CamS"/>
</dbReference>
<gene>
    <name evidence="1" type="ORF">ELX58_01495</name>
</gene>
<dbReference type="Gene3D" id="3.10.570.10">
    <property type="entry name" value="sex pheromone staph- cam373 precursor domain"/>
    <property type="match status" value="1"/>
</dbReference>
<evidence type="ECO:0000313" key="2">
    <source>
        <dbReference type="Proteomes" id="UP000294321"/>
    </source>
</evidence>
<evidence type="ECO:0000313" key="1">
    <source>
        <dbReference type="EMBL" id="QBP17858.1"/>
    </source>
</evidence>
<reference evidence="2" key="1">
    <citation type="submission" date="2018-12" db="EMBL/GenBank/DDBJ databases">
        <title>A new species of lactobacillus.</title>
        <authorList>
            <person name="Jian Y."/>
            <person name="Xin L."/>
            <person name="Hong Z.J."/>
            <person name="Ming L.Z."/>
            <person name="Hong X.Z."/>
        </authorList>
    </citation>
    <scope>NUCLEOTIDE SEQUENCE [LARGE SCALE GENOMIC DNA]</scope>
    <source>
        <strain evidence="2">HSLZ-75</strain>
    </source>
</reference>
<protein>
    <submittedName>
        <fullName evidence="1">CamS family sex pheromone protein</fullName>
    </submittedName>
</protein>
<accession>A0A4P6ZJP1</accession>
<dbReference type="CDD" id="cd13440">
    <property type="entry name" value="CamS_repeat_2"/>
    <property type="match status" value="1"/>
</dbReference>
<dbReference type="KEGG" id="lji:ELX58_01495"/>
<dbReference type="OrthoDB" id="9795361at2"/>
<name>A0A4P6ZJP1_9LACO</name>
<dbReference type="PROSITE" id="PS51257">
    <property type="entry name" value="PROKAR_LIPOPROTEIN"/>
    <property type="match status" value="1"/>
</dbReference>
<keyword evidence="2" id="KW-1185">Reference proteome</keyword>
<dbReference type="CDD" id="cd13441">
    <property type="entry name" value="CamS_repeat_1"/>
    <property type="match status" value="1"/>
</dbReference>
<dbReference type="Proteomes" id="UP000294321">
    <property type="component" value="Chromosome"/>
</dbReference>
<sequence>MEVIALKKLKVFLAIASSALILGGCGLGNLSSRPSSNNGTQLTGHANNSNYQSVIKHGHYLTSKSRGVDVQQDANQLNLKSFENGLLDLSKKEFPTNKYIFQEGQHISTKTTEHWLDRKSQNSQGLNPSGKETKVPLYLQQMDEQDFLTQHGKHLKLSGMTVGLGINSIYYYKKKKYGPTYKKSISNATVKAEGHKIGAKVLARLRRKPGLKHIPIVIGLYRQGSDDSLVGGNFFAYSVNKGSSIDGWKPIDERNYVFPSNSGDKGKHANDANDFSNFKSRVQNFFPNLSGVTAQAHYINGSLSGMHVNITTQFYSQTEIIAFTQYLQTAAKKYLPSGMPIDITVKSTEGVQSFLARKSGSKSFSAHVFNSY</sequence>
<organism evidence="1 2">
    <name type="scientific">Acetilactobacillus jinshanensis</name>
    <dbReference type="NCBI Taxonomy" id="1720083"/>
    <lineage>
        <taxon>Bacteria</taxon>
        <taxon>Bacillati</taxon>
        <taxon>Bacillota</taxon>
        <taxon>Bacilli</taxon>
        <taxon>Lactobacillales</taxon>
        <taxon>Lactobacillaceae</taxon>
        <taxon>Acetilactobacillus</taxon>
    </lineage>
</organism>
<dbReference type="PIRSF" id="PIRSF012509">
    <property type="entry name" value="CamS"/>
    <property type="match status" value="1"/>
</dbReference>
<proteinExistence type="predicted"/>
<dbReference type="AlphaFoldDB" id="A0A4P6ZJP1"/>